<proteinExistence type="predicted"/>
<evidence type="ECO:0000313" key="3">
    <source>
        <dbReference type="Proteomes" id="UP000247673"/>
    </source>
</evidence>
<accession>A0A2V4DN74</accession>
<feature type="compositionally biased region" description="Polar residues" evidence="1">
    <location>
        <begin position="25"/>
        <end position="39"/>
    </location>
</feature>
<dbReference type="Proteomes" id="UP000247673">
    <property type="component" value="Unassembled WGS sequence"/>
</dbReference>
<dbReference type="EMBL" id="QGLO01000004">
    <property type="protein sequence ID" value="PXY91500.1"/>
    <property type="molecule type" value="Genomic_DNA"/>
</dbReference>
<protein>
    <recommendedName>
        <fullName evidence="4">DUF3829 domain-containing protein</fullName>
    </recommendedName>
</protein>
<sequence>MTTKIFTLILASLLIISCDDKTKQQPADQQPVESTNISAIEQAPTPTSESEPSQSIEQTMDENTRQAYAQSEKMNLWLSVFNYDYGYFGRKLNKNVKNTSTLINLDQKAKKVLQNCGEKNNACTLEAIKKDPLKNFSLVLNLSLPSEKLLHNYKLLIDELEKSEPRLLELDIEGKKFAENYVKLALVLHELQKYALNGEYQSDNYQKAPKLFNQLANSYNEFMQTQHSAKLIYNKLYNEIHDIQKLDFKKRGLTLQYDCMEIMDITKEIVGLINNTFDEKNNFKNLDTQAIELKIQQIVDISDNLKKYKGNDSVIKTQGLNRIYYDGFVDYLPKMITQIKLVLNKLDDKDVNQEIKSLNTTENSLIQLYNNSTN</sequence>
<dbReference type="InterPro" id="IPR024291">
    <property type="entry name" value="DUF3829"/>
</dbReference>
<organism evidence="2 3">
    <name type="scientific">Gilliamella apis</name>
    <dbReference type="NCBI Taxonomy" id="1970738"/>
    <lineage>
        <taxon>Bacteria</taxon>
        <taxon>Pseudomonadati</taxon>
        <taxon>Pseudomonadota</taxon>
        <taxon>Gammaproteobacteria</taxon>
        <taxon>Orbales</taxon>
        <taxon>Orbaceae</taxon>
        <taxon>Gilliamella</taxon>
    </lineage>
</organism>
<dbReference type="OrthoDB" id="7053846at2"/>
<evidence type="ECO:0008006" key="4">
    <source>
        <dbReference type="Google" id="ProtNLM"/>
    </source>
</evidence>
<evidence type="ECO:0000256" key="1">
    <source>
        <dbReference type="SAM" id="MobiDB-lite"/>
    </source>
</evidence>
<dbReference type="RefSeq" id="WP_110447464.1">
    <property type="nucleotide sequence ID" value="NZ_CP132381.1"/>
</dbReference>
<name>A0A2V4DN74_9GAMM</name>
<gene>
    <name evidence="2" type="ORF">DKK78_04025</name>
</gene>
<keyword evidence="3" id="KW-1185">Reference proteome</keyword>
<feature type="region of interest" description="Disordered" evidence="1">
    <location>
        <begin position="25"/>
        <end position="64"/>
    </location>
</feature>
<dbReference type="Pfam" id="PF12889">
    <property type="entry name" value="DUF3829"/>
    <property type="match status" value="1"/>
</dbReference>
<evidence type="ECO:0000313" key="2">
    <source>
        <dbReference type="EMBL" id="PXY91500.1"/>
    </source>
</evidence>
<feature type="compositionally biased region" description="Low complexity" evidence="1">
    <location>
        <begin position="41"/>
        <end position="58"/>
    </location>
</feature>
<dbReference type="AlphaFoldDB" id="A0A2V4DN74"/>
<dbReference type="PROSITE" id="PS51257">
    <property type="entry name" value="PROKAR_LIPOPROTEIN"/>
    <property type="match status" value="1"/>
</dbReference>
<comment type="caution">
    <text evidence="2">The sequence shown here is derived from an EMBL/GenBank/DDBJ whole genome shotgun (WGS) entry which is preliminary data.</text>
</comment>
<reference evidence="2 3" key="1">
    <citation type="submission" date="2018-05" db="EMBL/GenBank/DDBJ databases">
        <title>Reference genomes for bee gut microbiota database.</title>
        <authorList>
            <person name="Ellegaard K.M."/>
        </authorList>
    </citation>
    <scope>NUCLEOTIDE SEQUENCE [LARGE SCALE GENOMIC DNA]</scope>
    <source>
        <strain evidence="2 3">ESL0172</strain>
    </source>
</reference>